<feature type="signal peptide" evidence="1">
    <location>
        <begin position="1"/>
        <end position="26"/>
    </location>
</feature>
<sequence length="109" mass="12288">MTALIQPRRMLWLLLASMALWDDIYTKLKQGGISLPDTSNQGAGGILNEHIQDDRSRCDHSRDLLFMVNNFRDQITWPIIDIAHNMGARNGNPGRTPISMQAIRAPFSV</sequence>
<protein>
    <submittedName>
        <fullName evidence="2">Toxin biosynthesis protein</fullName>
    </submittedName>
</protein>
<dbReference type="InterPro" id="IPR029058">
    <property type="entry name" value="AB_hydrolase_fold"/>
</dbReference>
<name>A0A146G1Q4_ASPKA</name>
<comment type="caution">
    <text evidence="2">The sequence shown here is derived from an EMBL/GenBank/DDBJ whole genome shotgun (WGS) entry which is preliminary data.</text>
</comment>
<reference evidence="3" key="2">
    <citation type="submission" date="2016-02" db="EMBL/GenBank/DDBJ databases">
        <title>Genome sequencing of Aspergillus luchuensis NBRC 4314.</title>
        <authorList>
            <person name="Yamada O."/>
        </authorList>
    </citation>
    <scope>NUCLEOTIDE SEQUENCE [LARGE SCALE GENOMIC DNA]</scope>
    <source>
        <strain evidence="3">RIB 2604</strain>
    </source>
</reference>
<evidence type="ECO:0000313" key="3">
    <source>
        <dbReference type="Proteomes" id="UP000075230"/>
    </source>
</evidence>
<organism evidence="2 3">
    <name type="scientific">Aspergillus kawachii</name>
    <name type="common">White koji mold</name>
    <name type="synonym">Aspergillus awamori var. kawachi</name>
    <dbReference type="NCBI Taxonomy" id="1069201"/>
    <lineage>
        <taxon>Eukaryota</taxon>
        <taxon>Fungi</taxon>
        <taxon>Dikarya</taxon>
        <taxon>Ascomycota</taxon>
        <taxon>Pezizomycotina</taxon>
        <taxon>Eurotiomycetes</taxon>
        <taxon>Eurotiomycetidae</taxon>
        <taxon>Eurotiales</taxon>
        <taxon>Aspergillaceae</taxon>
        <taxon>Aspergillus</taxon>
        <taxon>Aspergillus subgen. Circumdati</taxon>
    </lineage>
</organism>
<accession>A0A146G1Q4</accession>
<evidence type="ECO:0000256" key="1">
    <source>
        <dbReference type="SAM" id="SignalP"/>
    </source>
</evidence>
<gene>
    <name evidence="2" type="ORF">RIB2604_03800040</name>
</gene>
<dbReference type="AlphaFoldDB" id="A0A146G1Q4"/>
<dbReference type="Proteomes" id="UP000075230">
    <property type="component" value="Unassembled WGS sequence"/>
</dbReference>
<evidence type="ECO:0000313" key="2">
    <source>
        <dbReference type="EMBL" id="GAT31012.1"/>
    </source>
</evidence>
<keyword evidence="1" id="KW-0732">Signal</keyword>
<feature type="chain" id="PRO_5007524274" evidence="1">
    <location>
        <begin position="27"/>
        <end position="109"/>
    </location>
</feature>
<proteinExistence type="predicted"/>
<reference evidence="2 3" key="1">
    <citation type="journal article" date="2016" name="DNA Res.">
        <title>Genome sequence of Aspergillus luchuensis NBRC 4314.</title>
        <authorList>
            <person name="Yamada O."/>
            <person name="Machida M."/>
            <person name="Hosoyama A."/>
            <person name="Goto M."/>
            <person name="Takahashi T."/>
            <person name="Futagami T."/>
            <person name="Yamagata Y."/>
            <person name="Takeuchi M."/>
            <person name="Kobayashi T."/>
            <person name="Koike H."/>
            <person name="Abe K."/>
            <person name="Asai K."/>
            <person name="Arita M."/>
            <person name="Fujita N."/>
            <person name="Fukuda K."/>
            <person name="Higa K."/>
            <person name="Horikawa H."/>
            <person name="Ishikawa T."/>
            <person name="Jinno K."/>
            <person name="Kato Y."/>
            <person name="Kirimura K."/>
            <person name="Mizutani O."/>
            <person name="Nakasone K."/>
            <person name="Sano M."/>
            <person name="Shiraishi Y."/>
            <person name="Tsukahara M."/>
            <person name="Gomi K."/>
        </authorList>
    </citation>
    <scope>NUCLEOTIDE SEQUENCE [LARGE SCALE GENOMIC DNA]</scope>
    <source>
        <strain evidence="2 3">RIB 2604</strain>
    </source>
</reference>
<dbReference type="EMBL" id="BCWF01000037">
    <property type="protein sequence ID" value="GAT31012.1"/>
    <property type="molecule type" value="Genomic_DNA"/>
</dbReference>
<dbReference type="Gene3D" id="3.40.50.1820">
    <property type="entry name" value="alpha/beta hydrolase"/>
    <property type="match status" value="1"/>
</dbReference>